<dbReference type="EC" id="1.5.1.5" evidence="11"/>
<dbReference type="PANTHER" id="PTHR48099">
    <property type="entry name" value="C-1-TETRAHYDROFOLATE SYNTHASE, CYTOPLASMIC-RELATED"/>
    <property type="match status" value="1"/>
</dbReference>
<dbReference type="InterPro" id="IPR020630">
    <property type="entry name" value="THF_DH/CycHdrlase_cat_dom"/>
</dbReference>
<evidence type="ECO:0000259" key="12">
    <source>
        <dbReference type="Pfam" id="PF00763"/>
    </source>
</evidence>
<comment type="caution">
    <text evidence="11">Lacks conserved residue(s) required for the propagation of feature annotation.</text>
</comment>
<evidence type="ECO:0000313" key="14">
    <source>
        <dbReference type="EMBL" id="MFC5997031.1"/>
    </source>
</evidence>
<dbReference type="InterPro" id="IPR020631">
    <property type="entry name" value="THF_DH/CycHdrlase_NAD-bd_dom"/>
</dbReference>
<evidence type="ECO:0000256" key="8">
    <source>
        <dbReference type="ARBA" id="ARBA00023102"/>
    </source>
</evidence>
<evidence type="ECO:0000256" key="5">
    <source>
        <dbReference type="ARBA" id="ARBA00022801"/>
    </source>
</evidence>
<evidence type="ECO:0000256" key="11">
    <source>
        <dbReference type="HAMAP-Rule" id="MF_01576"/>
    </source>
</evidence>
<keyword evidence="5 11" id="KW-0378">Hydrolase</keyword>
<dbReference type="Gene3D" id="3.40.50.10860">
    <property type="entry name" value="Leucine Dehydrogenase, chain A, domain 1"/>
    <property type="match status" value="1"/>
</dbReference>
<evidence type="ECO:0000256" key="6">
    <source>
        <dbReference type="ARBA" id="ARBA00022857"/>
    </source>
</evidence>
<keyword evidence="3 11" id="KW-0028">Amino-acid biosynthesis</keyword>
<sequence>MIDGRSYAEDLYQQVSDAVRRLGADGVRPGLATVIVGDSYPAHAYERRVRRLATRLGCHYVREHLAADVAEADAVAAVGKLAADPRISGILILRPLPPHMSEAALYRVLDPGKDIEAVHPVNSGLLALRRPRFVPSTPAAVFHMLDRYLTESGRDPARTYAESTLVVIGRSANVGTPALLLGLERNATVLSCDEHSHRAGLLYDYTARADILIVAAGVPGLVRGEHVKEGVIAIDVGINAVTDPVDGTVRLVGDLDLASVAARAEAVSPVPGGVGPITDVWLLANTLRAAWLAATPSQDGSFDDVVGIDRVGPRVPAPGGELVSTATS</sequence>
<dbReference type="PRINTS" id="PR00085">
    <property type="entry name" value="THFDHDRGNASE"/>
</dbReference>
<dbReference type="InterPro" id="IPR000672">
    <property type="entry name" value="THF_DH/CycHdrlase"/>
</dbReference>
<keyword evidence="9 11" id="KW-0486">Methionine biosynthesis</keyword>
<dbReference type="Pfam" id="PF00763">
    <property type="entry name" value="THF_DHG_CYH"/>
    <property type="match status" value="1"/>
</dbReference>
<evidence type="ECO:0000256" key="10">
    <source>
        <dbReference type="ARBA" id="ARBA00023268"/>
    </source>
</evidence>
<keyword evidence="7 11" id="KW-0560">Oxidoreductase</keyword>
<dbReference type="EMBL" id="JBHSQW010000044">
    <property type="protein sequence ID" value="MFC5997031.1"/>
    <property type="molecule type" value="Genomic_DNA"/>
</dbReference>
<dbReference type="HAMAP" id="MF_01576">
    <property type="entry name" value="THF_DHG_CYH"/>
    <property type="match status" value="1"/>
</dbReference>
<dbReference type="SUPFAM" id="SSF53223">
    <property type="entry name" value="Aminoacid dehydrogenase-like, N-terminal domain"/>
    <property type="match status" value="1"/>
</dbReference>
<proteinExistence type="inferred from homology"/>
<organism evidence="14 15">
    <name type="scientific">Pseudonocardia hispaniensis</name>
    <dbReference type="NCBI Taxonomy" id="904933"/>
    <lineage>
        <taxon>Bacteria</taxon>
        <taxon>Bacillati</taxon>
        <taxon>Actinomycetota</taxon>
        <taxon>Actinomycetes</taxon>
        <taxon>Pseudonocardiales</taxon>
        <taxon>Pseudonocardiaceae</taxon>
        <taxon>Pseudonocardia</taxon>
    </lineage>
</organism>
<keyword evidence="4 11" id="KW-0658">Purine biosynthesis</keyword>
<protein>
    <recommendedName>
        <fullName evidence="11">Bifunctional protein FolD</fullName>
    </recommendedName>
    <domain>
        <recommendedName>
            <fullName evidence="11">Methylenetetrahydrofolate dehydrogenase</fullName>
            <ecNumber evidence="11">1.5.1.5</ecNumber>
        </recommendedName>
    </domain>
    <domain>
        <recommendedName>
            <fullName evidence="11">Methenyltetrahydrofolate cyclohydrolase</fullName>
            <ecNumber evidence="11">3.5.4.9</ecNumber>
        </recommendedName>
    </domain>
</protein>
<keyword evidence="2 11" id="KW-0554">One-carbon metabolism</keyword>
<keyword evidence="15" id="KW-1185">Reference proteome</keyword>
<comment type="caution">
    <text evidence="14">The sequence shown here is derived from an EMBL/GenBank/DDBJ whole genome shotgun (WGS) entry which is preliminary data.</text>
</comment>
<reference evidence="15" key="1">
    <citation type="journal article" date="2019" name="Int. J. Syst. Evol. Microbiol.">
        <title>The Global Catalogue of Microorganisms (GCM) 10K type strain sequencing project: providing services to taxonomists for standard genome sequencing and annotation.</title>
        <authorList>
            <consortium name="The Broad Institute Genomics Platform"/>
            <consortium name="The Broad Institute Genome Sequencing Center for Infectious Disease"/>
            <person name="Wu L."/>
            <person name="Ma J."/>
        </authorList>
    </citation>
    <scope>NUCLEOTIDE SEQUENCE [LARGE SCALE GENOMIC DNA]</scope>
    <source>
        <strain evidence="15">CCM 8391</strain>
    </source>
</reference>
<dbReference type="InterPro" id="IPR046346">
    <property type="entry name" value="Aminoacid_DH-like_N_sf"/>
</dbReference>
<evidence type="ECO:0000256" key="1">
    <source>
        <dbReference type="ARBA" id="ARBA00004777"/>
    </source>
</evidence>
<comment type="similarity">
    <text evidence="11">Belongs to the tetrahydrofolate dehydrogenase/cyclohydrolase family.</text>
</comment>
<keyword evidence="8 11" id="KW-0368">Histidine biosynthesis</keyword>
<gene>
    <name evidence="11" type="primary">folD</name>
    <name evidence="14" type="ORF">ACFQE5_22730</name>
</gene>
<accession>A0ABW1J815</accession>
<comment type="catalytic activity">
    <reaction evidence="11">
        <text>(6R)-5,10-methylene-5,6,7,8-tetrahydrofolate + NADP(+) = (6R)-5,10-methenyltetrahydrofolate + NADPH</text>
        <dbReference type="Rhea" id="RHEA:22812"/>
        <dbReference type="ChEBI" id="CHEBI:15636"/>
        <dbReference type="ChEBI" id="CHEBI:57455"/>
        <dbReference type="ChEBI" id="CHEBI:57783"/>
        <dbReference type="ChEBI" id="CHEBI:58349"/>
        <dbReference type="EC" id="1.5.1.5"/>
    </reaction>
</comment>
<evidence type="ECO:0000313" key="15">
    <source>
        <dbReference type="Proteomes" id="UP001596302"/>
    </source>
</evidence>
<dbReference type="SUPFAM" id="SSF51735">
    <property type="entry name" value="NAD(P)-binding Rossmann-fold domains"/>
    <property type="match status" value="1"/>
</dbReference>
<feature type="domain" description="Tetrahydrofolate dehydrogenase/cyclohydrolase NAD(P)-binding" evidence="13">
    <location>
        <begin position="135"/>
        <end position="290"/>
    </location>
</feature>
<feature type="binding site" evidence="11">
    <location>
        <position position="238"/>
    </location>
    <ligand>
        <name>NADP(+)</name>
        <dbReference type="ChEBI" id="CHEBI:58349"/>
    </ligand>
</feature>
<dbReference type="Gene3D" id="3.40.50.720">
    <property type="entry name" value="NAD(P)-binding Rossmann-like Domain"/>
    <property type="match status" value="1"/>
</dbReference>
<dbReference type="InterPro" id="IPR036291">
    <property type="entry name" value="NAD(P)-bd_dom_sf"/>
</dbReference>
<evidence type="ECO:0000256" key="9">
    <source>
        <dbReference type="ARBA" id="ARBA00023167"/>
    </source>
</evidence>
<name>A0ABW1J815_9PSEU</name>
<dbReference type="PANTHER" id="PTHR48099:SF5">
    <property type="entry name" value="C-1-TETRAHYDROFOLATE SYNTHASE, CYTOPLASMIC"/>
    <property type="match status" value="1"/>
</dbReference>
<feature type="domain" description="Tetrahydrofolate dehydrogenase/cyclohydrolase catalytic" evidence="12">
    <location>
        <begin position="2"/>
        <end position="116"/>
    </location>
</feature>
<feature type="binding site" evidence="11">
    <location>
        <begin position="169"/>
        <end position="171"/>
    </location>
    <ligand>
        <name>NADP(+)</name>
        <dbReference type="ChEBI" id="CHEBI:58349"/>
    </ligand>
</feature>
<comment type="pathway">
    <text evidence="1 11">One-carbon metabolism; tetrahydrofolate interconversion.</text>
</comment>
<dbReference type="RefSeq" id="WP_379587928.1">
    <property type="nucleotide sequence ID" value="NZ_JBHSQW010000044.1"/>
</dbReference>
<evidence type="ECO:0000256" key="7">
    <source>
        <dbReference type="ARBA" id="ARBA00023002"/>
    </source>
</evidence>
<keyword evidence="6 11" id="KW-0521">NADP</keyword>
<dbReference type="EC" id="3.5.4.9" evidence="11"/>
<evidence type="ECO:0000256" key="3">
    <source>
        <dbReference type="ARBA" id="ARBA00022605"/>
    </source>
</evidence>
<comment type="function">
    <text evidence="11">Catalyzes the oxidation of 5,10-methylenetetrahydrofolate to 5,10-methenyltetrahydrofolate and then the hydrolysis of 5,10-methenyltetrahydrofolate to 10-formyltetrahydrofolate.</text>
</comment>
<comment type="catalytic activity">
    <reaction evidence="11">
        <text>(6R)-5,10-methenyltetrahydrofolate + H2O = (6R)-10-formyltetrahydrofolate + H(+)</text>
        <dbReference type="Rhea" id="RHEA:23700"/>
        <dbReference type="ChEBI" id="CHEBI:15377"/>
        <dbReference type="ChEBI" id="CHEBI:15378"/>
        <dbReference type="ChEBI" id="CHEBI:57455"/>
        <dbReference type="ChEBI" id="CHEBI:195366"/>
        <dbReference type="EC" id="3.5.4.9"/>
    </reaction>
</comment>
<dbReference type="Pfam" id="PF02882">
    <property type="entry name" value="THF_DHG_CYH_C"/>
    <property type="match status" value="1"/>
</dbReference>
<keyword evidence="10 11" id="KW-0511">Multifunctional enzyme</keyword>
<evidence type="ECO:0000256" key="4">
    <source>
        <dbReference type="ARBA" id="ARBA00022755"/>
    </source>
</evidence>
<dbReference type="CDD" id="cd01080">
    <property type="entry name" value="NAD_bind_m-THF_DH_Cyclohyd"/>
    <property type="match status" value="1"/>
</dbReference>
<evidence type="ECO:0000256" key="2">
    <source>
        <dbReference type="ARBA" id="ARBA00022563"/>
    </source>
</evidence>
<dbReference type="Proteomes" id="UP001596302">
    <property type="component" value="Unassembled WGS sequence"/>
</dbReference>
<comment type="subunit">
    <text evidence="11">Homodimer.</text>
</comment>
<evidence type="ECO:0000259" key="13">
    <source>
        <dbReference type="Pfam" id="PF02882"/>
    </source>
</evidence>